<dbReference type="Gene3D" id="1.10.630.10">
    <property type="entry name" value="Cytochrome P450"/>
    <property type="match status" value="1"/>
</dbReference>
<proteinExistence type="inferred from homology"/>
<protein>
    <recommendedName>
        <fullName evidence="9">Cytochrome P450</fullName>
    </recommendedName>
</protein>
<evidence type="ECO:0000256" key="2">
    <source>
        <dbReference type="ARBA" id="ARBA00022617"/>
    </source>
</evidence>
<dbReference type="GeneID" id="92084114"/>
<reference evidence="7 8" key="1">
    <citation type="submission" date="2023-01" db="EMBL/GenBank/DDBJ databases">
        <title>Analysis of 21 Apiospora genomes using comparative genomics revels a genus with tremendous synthesis potential of carbohydrate active enzymes and secondary metabolites.</title>
        <authorList>
            <person name="Sorensen T."/>
        </authorList>
    </citation>
    <scope>NUCLEOTIDE SEQUENCE [LARGE SCALE GENOMIC DNA]</scope>
    <source>
        <strain evidence="7 8">CBS 24483</strain>
    </source>
</reference>
<evidence type="ECO:0000256" key="6">
    <source>
        <dbReference type="SAM" id="Phobius"/>
    </source>
</evidence>
<dbReference type="Proteomes" id="UP001391051">
    <property type="component" value="Unassembled WGS sequence"/>
</dbReference>
<accession>A0ABR1PUE3</accession>
<keyword evidence="3" id="KW-0479">Metal-binding</keyword>
<sequence length="229" mass="24872">MGVLDTSTVALAAYGAGLMLLYSAALAIYRVTLHPLAKFPGPKLAATTEWYEFYHDIVRQGQFIWHIQKLHDQYGSCRRLCRNEKPTTGGGAPGPIVWIMPNELHIRDPDYYDEVSAPSSKKRDKSEACVRSIHYVLMRSDAPPRRARFWIAVEGDPGRPVRQRRLPAPVPLALARAAAGAAAAAAVAEAPGRGARGVAGPDARADRAHHRGERGGQEGGGIHFPDGPR</sequence>
<gene>
    <name evidence="7" type="ORF">PG986_014830</name>
</gene>
<evidence type="ECO:0000256" key="5">
    <source>
        <dbReference type="SAM" id="MobiDB-lite"/>
    </source>
</evidence>
<feature type="region of interest" description="Disordered" evidence="5">
    <location>
        <begin position="190"/>
        <end position="229"/>
    </location>
</feature>
<organism evidence="7 8">
    <name type="scientific">Apiospora aurea</name>
    <dbReference type="NCBI Taxonomy" id="335848"/>
    <lineage>
        <taxon>Eukaryota</taxon>
        <taxon>Fungi</taxon>
        <taxon>Dikarya</taxon>
        <taxon>Ascomycota</taxon>
        <taxon>Pezizomycotina</taxon>
        <taxon>Sordariomycetes</taxon>
        <taxon>Xylariomycetidae</taxon>
        <taxon>Amphisphaeriales</taxon>
        <taxon>Apiosporaceae</taxon>
        <taxon>Apiospora</taxon>
    </lineage>
</organism>
<feature type="transmembrane region" description="Helical" evidence="6">
    <location>
        <begin position="12"/>
        <end position="33"/>
    </location>
</feature>
<dbReference type="PANTHER" id="PTHR24305">
    <property type="entry name" value="CYTOCHROME P450"/>
    <property type="match status" value="1"/>
</dbReference>
<keyword evidence="8" id="KW-1185">Reference proteome</keyword>
<dbReference type="RefSeq" id="XP_066693290.1">
    <property type="nucleotide sequence ID" value="XM_066851052.1"/>
</dbReference>
<dbReference type="InterPro" id="IPR036396">
    <property type="entry name" value="Cyt_P450_sf"/>
</dbReference>
<keyword evidence="6" id="KW-0472">Membrane</keyword>
<dbReference type="InterPro" id="IPR050121">
    <property type="entry name" value="Cytochrome_P450_monoxygenase"/>
</dbReference>
<evidence type="ECO:0000313" key="8">
    <source>
        <dbReference type="Proteomes" id="UP001391051"/>
    </source>
</evidence>
<dbReference type="PANTHER" id="PTHR24305:SF166">
    <property type="entry name" value="CYTOCHROME P450 12A4, MITOCHONDRIAL-RELATED"/>
    <property type="match status" value="1"/>
</dbReference>
<comment type="similarity">
    <text evidence="1">Belongs to the cytochrome P450 family.</text>
</comment>
<evidence type="ECO:0008006" key="9">
    <source>
        <dbReference type="Google" id="ProtNLM"/>
    </source>
</evidence>
<keyword evidence="6" id="KW-0812">Transmembrane</keyword>
<comment type="caution">
    <text evidence="7">The sequence shown here is derived from an EMBL/GenBank/DDBJ whole genome shotgun (WGS) entry which is preliminary data.</text>
</comment>
<evidence type="ECO:0000256" key="4">
    <source>
        <dbReference type="ARBA" id="ARBA00023004"/>
    </source>
</evidence>
<keyword evidence="4" id="KW-0408">Iron</keyword>
<name>A0ABR1PUE3_9PEZI</name>
<evidence type="ECO:0000256" key="3">
    <source>
        <dbReference type="ARBA" id="ARBA00022723"/>
    </source>
</evidence>
<feature type="compositionally biased region" description="Low complexity" evidence="5">
    <location>
        <begin position="190"/>
        <end position="202"/>
    </location>
</feature>
<keyword evidence="2" id="KW-0349">Heme</keyword>
<keyword evidence="6" id="KW-1133">Transmembrane helix</keyword>
<dbReference type="EMBL" id="JAQQWE010000010">
    <property type="protein sequence ID" value="KAK7937962.1"/>
    <property type="molecule type" value="Genomic_DNA"/>
</dbReference>
<evidence type="ECO:0000256" key="1">
    <source>
        <dbReference type="ARBA" id="ARBA00010617"/>
    </source>
</evidence>
<evidence type="ECO:0000313" key="7">
    <source>
        <dbReference type="EMBL" id="KAK7937962.1"/>
    </source>
</evidence>